<dbReference type="Pfam" id="PF03288">
    <property type="entry name" value="Pox_D5"/>
    <property type="match status" value="1"/>
</dbReference>
<organism evidence="6">
    <name type="scientific">marine sediment metagenome</name>
    <dbReference type="NCBI Taxonomy" id="412755"/>
    <lineage>
        <taxon>unclassified sequences</taxon>
        <taxon>metagenomes</taxon>
        <taxon>ecological metagenomes</taxon>
    </lineage>
</organism>
<evidence type="ECO:0000256" key="2">
    <source>
        <dbReference type="ARBA" id="ARBA00022801"/>
    </source>
</evidence>
<dbReference type="GO" id="GO:0004386">
    <property type="term" value="F:helicase activity"/>
    <property type="evidence" value="ECO:0007669"/>
    <property type="project" value="UniProtKB-KW"/>
</dbReference>
<sequence>MNDKALADHAKRTESEARIAAMIALAASEPGIPVRPAELDADPWLLNVQNGTLDLRTGTLRVHEGADLITKLAPVNYDPAAECPLWLAFLDRIMEGKASLIEFLQRSAGYSLTGDISEQVLFFFYGRGRNGKSTFLTTILTLLGDYGRQAAPGLLTMKRHDAHPTERADLMGARFVASIEVEQGRRLAEALVKELTGGDRQKARFMRGDFFEWEPTHKLYLAVNHRPVVTGTDLAIWRRIRLVPFSVRIPEEEQDRNLSAKLKGEASGILNWALEGCLAWQGDGLGAPLEVVEATASYRAEQDVLGAFIDDECTLAEDAKATAKSLYAAYREWSKAHGEEPATQTAFGLQLGERGLRASRGRSARWWRGIGLNAQPGLENGGLEREA</sequence>
<dbReference type="InterPro" id="IPR051620">
    <property type="entry name" value="ORF904-like_C"/>
</dbReference>
<protein>
    <recommendedName>
        <fullName evidence="5">SF3 helicase domain-containing protein</fullName>
    </recommendedName>
</protein>
<dbReference type="EMBL" id="LAZR01022060">
    <property type="protein sequence ID" value="KKL83177.1"/>
    <property type="molecule type" value="Genomic_DNA"/>
</dbReference>
<evidence type="ECO:0000256" key="3">
    <source>
        <dbReference type="ARBA" id="ARBA00022806"/>
    </source>
</evidence>
<gene>
    <name evidence="6" type="ORF">LCGC14_1977380</name>
</gene>
<evidence type="ECO:0000256" key="1">
    <source>
        <dbReference type="ARBA" id="ARBA00022741"/>
    </source>
</evidence>
<accession>A0A0F9I6Y0</accession>
<dbReference type="Pfam" id="PF08706">
    <property type="entry name" value="D5_N"/>
    <property type="match status" value="1"/>
</dbReference>
<evidence type="ECO:0000313" key="6">
    <source>
        <dbReference type="EMBL" id="KKL83177.1"/>
    </source>
</evidence>
<feature type="domain" description="SF3 helicase" evidence="5">
    <location>
        <begin position="99"/>
        <end position="258"/>
    </location>
</feature>
<evidence type="ECO:0000259" key="5">
    <source>
        <dbReference type="PROSITE" id="PS51206"/>
    </source>
</evidence>
<keyword evidence="4" id="KW-0067">ATP-binding</keyword>
<dbReference type="InterPro" id="IPR004968">
    <property type="entry name" value="DNA_primase/NTPase_C"/>
</dbReference>
<dbReference type="SUPFAM" id="SSF52540">
    <property type="entry name" value="P-loop containing nucleoside triphosphate hydrolases"/>
    <property type="match status" value="1"/>
</dbReference>
<dbReference type="InterPro" id="IPR014818">
    <property type="entry name" value="Phage/plasmid_primase_P4_C"/>
</dbReference>
<reference evidence="6" key="1">
    <citation type="journal article" date="2015" name="Nature">
        <title>Complex archaea that bridge the gap between prokaryotes and eukaryotes.</title>
        <authorList>
            <person name="Spang A."/>
            <person name="Saw J.H."/>
            <person name="Jorgensen S.L."/>
            <person name="Zaremba-Niedzwiedzka K."/>
            <person name="Martijn J."/>
            <person name="Lind A.E."/>
            <person name="van Eijk R."/>
            <person name="Schleper C."/>
            <person name="Guy L."/>
            <person name="Ettema T.J."/>
        </authorList>
    </citation>
    <scope>NUCLEOTIDE SEQUENCE</scope>
</reference>
<comment type="caution">
    <text evidence="6">The sequence shown here is derived from an EMBL/GenBank/DDBJ whole genome shotgun (WGS) entry which is preliminary data.</text>
</comment>
<dbReference type="GO" id="GO:0016787">
    <property type="term" value="F:hydrolase activity"/>
    <property type="evidence" value="ECO:0007669"/>
    <property type="project" value="UniProtKB-KW"/>
</dbReference>
<name>A0A0F9I6Y0_9ZZZZ</name>
<dbReference type="InterPro" id="IPR027417">
    <property type="entry name" value="P-loop_NTPase"/>
</dbReference>
<keyword evidence="3" id="KW-0347">Helicase</keyword>
<dbReference type="PROSITE" id="PS51206">
    <property type="entry name" value="SF3_HELICASE_1"/>
    <property type="match status" value="1"/>
</dbReference>
<dbReference type="NCBIfam" id="TIGR01613">
    <property type="entry name" value="primase_Cterm"/>
    <property type="match status" value="1"/>
</dbReference>
<proteinExistence type="predicted"/>
<dbReference type="InterPro" id="IPR014015">
    <property type="entry name" value="Helicase_SF3_DNA-vir"/>
</dbReference>
<keyword evidence="1" id="KW-0547">Nucleotide-binding</keyword>
<dbReference type="InterPro" id="IPR006500">
    <property type="entry name" value="Helicase_put_C_phage/plasmid"/>
</dbReference>
<dbReference type="AlphaFoldDB" id="A0A0F9I6Y0"/>
<dbReference type="SMART" id="SM00885">
    <property type="entry name" value="D5_N"/>
    <property type="match status" value="1"/>
</dbReference>
<evidence type="ECO:0000256" key="4">
    <source>
        <dbReference type="ARBA" id="ARBA00022840"/>
    </source>
</evidence>
<dbReference type="InterPro" id="IPR045455">
    <property type="entry name" value="NrS-1_pol-like_helicase"/>
</dbReference>
<keyword evidence="2" id="KW-0378">Hydrolase</keyword>
<dbReference type="GO" id="GO:0005524">
    <property type="term" value="F:ATP binding"/>
    <property type="evidence" value="ECO:0007669"/>
    <property type="project" value="UniProtKB-KW"/>
</dbReference>
<dbReference type="PANTHER" id="PTHR35372:SF2">
    <property type="entry name" value="SF3 HELICASE DOMAIN-CONTAINING PROTEIN"/>
    <property type="match status" value="1"/>
</dbReference>
<dbReference type="Gene3D" id="3.40.50.300">
    <property type="entry name" value="P-loop containing nucleotide triphosphate hydrolases"/>
    <property type="match status" value="1"/>
</dbReference>
<dbReference type="PANTHER" id="PTHR35372">
    <property type="entry name" value="ATP BINDING PROTEIN-RELATED"/>
    <property type="match status" value="1"/>
</dbReference>
<dbReference type="Pfam" id="PF19263">
    <property type="entry name" value="DUF5906"/>
    <property type="match status" value="1"/>
</dbReference>